<dbReference type="PANTHER" id="PTHR47979">
    <property type="entry name" value="DRAB11-RELATED"/>
    <property type="match status" value="1"/>
</dbReference>
<proteinExistence type="inferred from homology"/>
<dbReference type="InterPro" id="IPR001806">
    <property type="entry name" value="Small_GTPase"/>
</dbReference>
<evidence type="ECO:0000313" key="4">
    <source>
        <dbReference type="Proteomes" id="UP000279833"/>
    </source>
</evidence>
<dbReference type="GO" id="GO:0003924">
    <property type="term" value="F:GTPase activity"/>
    <property type="evidence" value="ECO:0007669"/>
    <property type="project" value="InterPro"/>
</dbReference>
<dbReference type="SMART" id="SM00174">
    <property type="entry name" value="RHO"/>
    <property type="match status" value="1"/>
</dbReference>
<dbReference type="PROSITE" id="PS51421">
    <property type="entry name" value="RAS"/>
    <property type="match status" value="1"/>
</dbReference>
<accession>A0A183K7X4</accession>
<dbReference type="SMART" id="SM00175">
    <property type="entry name" value="RAB"/>
    <property type="match status" value="1"/>
</dbReference>
<dbReference type="AlphaFoldDB" id="A0A183K7X4"/>
<keyword evidence="4" id="KW-1185">Reference proteome</keyword>
<reference evidence="3 4" key="2">
    <citation type="submission" date="2018-11" db="EMBL/GenBank/DDBJ databases">
        <authorList>
            <consortium name="Pathogen Informatics"/>
        </authorList>
    </citation>
    <scope>NUCLEOTIDE SEQUENCE [LARGE SCALE GENOMIC DNA]</scope>
    <source>
        <strain evidence="3">Dakar</strain>
        <strain evidence="4">Dakar, Senegal</strain>
    </source>
</reference>
<feature type="compositionally biased region" description="Polar residues" evidence="2">
    <location>
        <begin position="250"/>
        <end position="263"/>
    </location>
</feature>
<dbReference type="NCBIfam" id="TIGR00231">
    <property type="entry name" value="small_GTP"/>
    <property type="match status" value="1"/>
</dbReference>
<dbReference type="InterPro" id="IPR005225">
    <property type="entry name" value="Small_GTP-bd"/>
</dbReference>
<evidence type="ECO:0000256" key="1">
    <source>
        <dbReference type="ARBA" id="ARBA00006270"/>
    </source>
</evidence>
<dbReference type="PRINTS" id="PR00449">
    <property type="entry name" value="RASTRNSFRMNG"/>
</dbReference>
<comment type="similarity">
    <text evidence="1">Belongs to the small GTPase superfamily. Rab family.</text>
</comment>
<dbReference type="SUPFAM" id="SSF52540">
    <property type="entry name" value="P-loop containing nucleoside triphosphate hydrolases"/>
    <property type="match status" value="1"/>
</dbReference>
<dbReference type="Gene3D" id="3.40.50.300">
    <property type="entry name" value="P-loop containing nucleotide triphosphate hydrolases"/>
    <property type="match status" value="1"/>
</dbReference>
<evidence type="ECO:0000313" key="5">
    <source>
        <dbReference type="WBParaSite" id="SCUD_0001110301-mRNA-1"/>
    </source>
</evidence>
<dbReference type="InterPro" id="IPR027417">
    <property type="entry name" value="P-loop_NTPase"/>
</dbReference>
<evidence type="ECO:0000256" key="2">
    <source>
        <dbReference type="SAM" id="MobiDB-lite"/>
    </source>
</evidence>
<reference evidence="5" key="1">
    <citation type="submission" date="2016-06" db="UniProtKB">
        <authorList>
            <consortium name="WormBaseParasite"/>
        </authorList>
    </citation>
    <scope>IDENTIFICATION</scope>
</reference>
<organism evidence="5">
    <name type="scientific">Schistosoma curassoni</name>
    <dbReference type="NCBI Taxonomy" id="6186"/>
    <lineage>
        <taxon>Eukaryota</taxon>
        <taxon>Metazoa</taxon>
        <taxon>Spiralia</taxon>
        <taxon>Lophotrochozoa</taxon>
        <taxon>Platyhelminthes</taxon>
        <taxon>Trematoda</taxon>
        <taxon>Digenea</taxon>
        <taxon>Strigeidida</taxon>
        <taxon>Schistosomatoidea</taxon>
        <taxon>Schistosomatidae</taxon>
        <taxon>Schistosoma</taxon>
    </lineage>
</organism>
<dbReference type="SMART" id="SM00173">
    <property type="entry name" value="RAS"/>
    <property type="match status" value="1"/>
</dbReference>
<protein>
    <submittedName>
        <fullName evidence="5">Ras-related protein Rab11A</fullName>
    </submittedName>
</protein>
<dbReference type="Pfam" id="PF00071">
    <property type="entry name" value="Ras"/>
    <property type="match status" value="1"/>
</dbReference>
<gene>
    <name evidence="3" type="ORF">SCUD_LOCUS11103</name>
</gene>
<dbReference type="InterPro" id="IPR050209">
    <property type="entry name" value="Rab_GTPases_membrane_traffic"/>
</dbReference>
<evidence type="ECO:0000313" key="3">
    <source>
        <dbReference type="EMBL" id="VDP43060.1"/>
    </source>
</evidence>
<dbReference type="STRING" id="6186.A0A183K7X4"/>
<dbReference type="GO" id="GO:0005525">
    <property type="term" value="F:GTP binding"/>
    <property type="evidence" value="ECO:0007669"/>
    <property type="project" value="InterPro"/>
</dbReference>
<feature type="region of interest" description="Disordered" evidence="2">
    <location>
        <begin position="250"/>
        <end position="273"/>
    </location>
</feature>
<feature type="compositionally biased region" description="Basic and acidic residues" evidence="2">
    <location>
        <begin position="264"/>
        <end position="273"/>
    </location>
</feature>
<dbReference type="WBParaSite" id="SCUD_0001110301-mRNA-1">
    <property type="protein sequence ID" value="SCUD_0001110301-mRNA-1"/>
    <property type="gene ID" value="SCUD_0001110301"/>
</dbReference>
<dbReference type="EMBL" id="UZAK01034195">
    <property type="protein sequence ID" value="VDP43060.1"/>
    <property type="molecule type" value="Genomic_DNA"/>
</dbReference>
<sequence length="394" mass="45053">MDTIRGRRNKKAAINTSRTRAEKAKAQAEYTEVNKQVKRTIRTDRRKYVEDLTMTTEKAARKGNMRQLYDRTNQLSGNYRKPERSVESKEGKVITNIEEQQNRMKDAVDAQLRDQQAGFRKDQSRMQLDDLDLADDLVFPSNTQQQMQEKTSDAVRHPSEWIIMDIFIHFLSCSRSNQGLLGCGVKHVASTSETTDIISTLEGVHSNRHKAPSELAIRGHFNVNTARKCINKPGRDTFGSTRSVNTLTNMEPSHVSSKTTYSRQLKEKRPTSKRSVDIDGRIIKAQIWDTAGQERYRAITAAYYRGAVGALLVYDITKRETFNNLEHWLLELRGHAEPDIVIMLVGNKCDLRHLRTILTEDAKLWAERHGLFFMETSALESTGVENAFYSILKS</sequence>
<dbReference type="PROSITE" id="PS51419">
    <property type="entry name" value="RAB"/>
    <property type="match status" value="1"/>
</dbReference>
<name>A0A183K7X4_9TREM</name>
<dbReference type="Proteomes" id="UP000279833">
    <property type="component" value="Unassembled WGS sequence"/>
</dbReference>
<dbReference type="FunFam" id="3.40.50.300:FF:001447">
    <property type="entry name" value="Ras-related protein Rab-1B"/>
    <property type="match status" value="1"/>
</dbReference>